<gene>
    <name evidence="6" type="ORF">FHETE_21</name>
</gene>
<evidence type="ECO:0000256" key="1">
    <source>
        <dbReference type="ARBA" id="ARBA00023015"/>
    </source>
</evidence>
<dbReference type="AlphaFoldDB" id="A0A8H5U7P4"/>
<organism evidence="6 7">
    <name type="scientific">Fusarium heterosporum</name>
    <dbReference type="NCBI Taxonomy" id="42747"/>
    <lineage>
        <taxon>Eukaryota</taxon>
        <taxon>Fungi</taxon>
        <taxon>Dikarya</taxon>
        <taxon>Ascomycota</taxon>
        <taxon>Pezizomycotina</taxon>
        <taxon>Sordariomycetes</taxon>
        <taxon>Hypocreomycetidae</taxon>
        <taxon>Hypocreales</taxon>
        <taxon>Nectriaceae</taxon>
        <taxon>Fusarium</taxon>
        <taxon>Fusarium heterosporum species complex</taxon>
    </lineage>
</organism>
<name>A0A8H5U7P4_FUSHE</name>
<dbReference type="GO" id="GO:0000435">
    <property type="term" value="P:positive regulation of transcription from RNA polymerase II promoter by galactose"/>
    <property type="evidence" value="ECO:0007669"/>
    <property type="project" value="TreeGrafter"/>
</dbReference>
<keyword evidence="2" id="KW-0238">DNA-binding</keyword>
<dbReference type="GO" id="GO:0000981">
    <property type="term" value="F:DNA-binding transcription factor activity, RNA polymerase II-specific"/>
    <property type="evidence" value="ECO:0007669"/>
    <property type="project" value="TreeGrafter"/>
</dbReference>
<dbReference type="GO" id="GO:0000978">
    <property type="term" value="F:RNA polymerase II cis-regulatory region sequence-specific DNA binding"/>
    <property type="evidence" value="ECO:0007669"/>
    <property type="project" value="TreeGrafter"/>
</dbReference>
<dbReference type="GO" id="GO:0005634">
    <property type="term" value="C:nucleus"/>
    <property type="evidence" value="ECO:0007669"/>
    <property type="project" value="TreeGrafter"/>
</dbReference>
<proteinExistence type="predicted"/>
<evidence type="ECO:0000256" key="4">
    <source>
        <dbReference type="ARBA" id="ARBA00023242"/>
    </source>
</evidence>
<dbReference type="CDD" id="cd12148">
    <property type="entry name" value="fungal_TF_MHR"/>
    <property type="match status" value="1"/>
</dbReference>
<dbReference type="Proteomes" id="UP000567885">
    <property type="component" value="Unassembled WGS sequence"/>
</dbReference>
<keyword evidence="1" id="KW-0805">Transcription regulation</keyword>
<evidence type="ECO:0000313" key="6">
    <source>
        <dbReference type="EMBL" id="KAF5681232.1"/>
    </source>
</evidence>
<evidence type="ECO:0000313" key="7">
    <source>
        <dbReference type="Proteomes" id="UP000567885"/>
    </source>
</evidence>
<comment type="caution">
    <text evidence="6">The sequence shown here is derived from an EMBL/GenBank/DDBJ whole genome shotgun (WGS) entry which is preliminary data.</text>
</comment>
<feature type="domain" description="Xylanolytic transcriptional activator regulatory" evidence="5">
    <location>
        <begin position="95"/>
        <end position="167"/>
    </location>
</feature>
<dbReference type="PANTHER" id="PTHR47424">
    <property type="entry name" value="REGULATORY PROTEIN GAL4"/>
    <property type="match status" value="1"/>
</dbReference>
<dbReference type="EMBL" id="JAAGWQ010000001">
    <property type="protein sequence ID" value="KAF5681232.1"/>
    <property type="molecule type" value="Genomic_DNA"/>
</dbReference>
<keyword evidence="4" id="KW-0539">Nucleus</keyword>
<dbReference type="GO" id="GO:0006351">
    <property type="term" value="P:DNA-templated transcription"/>
    <property type="evidence" value="ECO:0007669"/>
    <property type="project" value="InterPro"/>
</dbReference>
<reference evidence="6 7" key="1">
    <citation type="submission" date="2020-05" db="EMBL/GenBank/DDBJ databases">
        <title>Identification and distribution of gene clusters putatively required for synthesis of sphingolipid metabolism inhibitors in phylogenetically diverse species of the filamentous fungus Fusarium.</title>
        <authorList>
            <person name="Kim H.-S."/>
            <person name="Busman M."/>
            <person name="Brown D.W."/>
            <person name="Divon H."/>
            <person name="Uhlig S."/>
            <person name="Proctor R.H."/>
        </authorList>
    </citation>
    <scope>NUCLEOTIDE SEQUENCE [LARGE SCALE GENOMIC DNA]</scope>
    <source>
        <strain evidence="6 7">NRRL 20693</strain>
    </source>
</reference>
<dbReference type="InterPro" id="IPR051127">
    <property type="entry name" value="Fungal_SecMet_Regulators"/>
</dbReference>
<evidence type="ECO:0000256" key="2">
    <source>
        <dbReference type="ARBA" id="ARBA00023125"/>
    </source>
</evidence>
<dbReference type="PANTHER" id="PTHR47424:SF3">
    <property type="entry name" value="REGULATORY PROTEIN GAL4"/>
    <property type="match status" value="1"/>
</dbReference>
<accession>A0A8H5U7P4</accession>
<sequence>MYDKLWQQSISPACSYKQTNDEVVFHATLNMVFALGCQRSEHISSAERIRFADSFYKRSQQLISIETLDFSSLQIVQLLLLRAIYLHYTKYADRCWNMVGVAVRVAQGLGLHLEQSSSSSNQLKREMRRRVWHNCIALDRLSATTFGRPVLHSRRHAIPLPEPIDDEYLSESDEGCQPENSPSRISFFIHSMKLFDILDEVLRLFYSHGYQNLADDGTVIPAQYLSDLPRLCSELDQFVENLPDHLKPGSYMGAVEVTFAAASTLLAASLFPDLEVNLDLDPAKTSWKRALQIFEFHKSHVESAAKGIEALEKYRMRFSSFAKKHQSIDSNDGQITGHISFDIDSVVNEPWLSGMEGDFNEVFGSTSLEQSWLSSQGIDWFMQ</sequence>
<dbReference type="InterPro" id="IPR007219">
    <property type="entry name" value="XnlR_reg_dom"/>
</dbReference>
<evidence type="ECO:0000256" key="3">
    <source>
        <dbReference type="ARBA" id="ARBA00023163"/>
    </source>
</evidence>
<dbReference type="SMART" id="SM00906">
    <property type="entry name" value="Fungal_trans"/>
    <property type="match status" value="1"/>
</dbReference>
<keyword evidence="3" id="KW-0804">Transcription</keyword>
<dbReference type="Pfam" id="PF04082">
    <property type="entry name" value="Fungal_trans"/>
    <property type="match status" value="1"/>
</dbReference>
<dbReference type="GO" id="GO:0008270">
    <property type="term" value="F:zinc ion binding"/>
    <property type="evidence" value="ECO:0007669"/>
    <property type="project" value="InterPro"/>
</dbReference>
<keyword evidence="7" id="KW-1185">Reference proteome</keyword>
<evidence type="ECO:0000259" key="5">
    <source>
        <dbReference type="SMART" id="SM00906"/>
    </source>
</evidence>
<protein>
    <recommendedName>
        <fullName evidence="5">Xylanolytic transcriptional activator regulatory domain-containing protein</fullName>
    </recommendedName>
</protein>
<dbReference type="OrthoDB" id="424974at2759"/>